<dbReference type="Proteomes" id="UP001165121">
    <property type="component" value="Unassembled WGS sequence"/>
</dbReference>
<evidence type="ECO:0000256" key="1">
    <source>
        <dbReference type="SAM" id="MobiDB-lite"/>
    </source>
</evidence>
<dbReference type="EMBL" id="BSXT01000375">
    <property type="protein sequence ID" value="GMF26039.1"/>
    <property type="molecule type" value="Genomic_DNA"/>
</dbReference>
<dbReference type="AlphaFoldDB" id="A0A9W6U6E1"/>
<evidence type="ECO:0000313" key="2">
    <source>
        <dbReference type="EMBL" id="GMF26039.1"/>
    </source>
</evidence>
<accession>A0A9W6U6E1</accession>
<comment type="caution">
    <text evidence="2">The sequence shown here is derived from an EMBL/GenBank/DDBJ whole genome shotgun (WGS) entry which is preliminary data.</text>
</comment>
<protein>
    <submittedName>
        <fullName evidence="2">Unnamed protein product</fullName>
    </submittedName>
</protein>
<evidence type="ECO:0000313" key="3">
    <source>
        <dbReference type="Proteomes" id="UP001165121"/>
    </source>
</evidence>
<keyword evidence="3" id="KW-1185">Reference proteome</keyword>
<reference evidence="2" key="1">
    <citation type="submission" date="2023-04" db="EMBL/GenBank/DDBJ databases">
        <title>Phytophthora fragariaefolia NBRC 109709.</title>
        <authorList>
            <person name="Ichikawa N."/>
            <person name="Sato H."/>
            <person name="Tonouchi N."/>
        </authorList>
    </citation>
    <scope>NUCLEOTIDE SEQUENCE</scope>
    <source>
        <strain evidence="2">NBRC 109709</strain>
    </source>
</reference>
<feature type="region of interest" description="Disordered" evidence="1">
    <location>
        <begin position="115"/>
        <end position="166"/>
    </location>
</feature>
<gene>
    <name evidence="2" type="ORF">Pfra01_000481200</name>
</gene>
<name>A0A9W6U6E1_9STRA</name>
<proteinExistence type="predicted"/>
<sequence>MDAFMRMVTGKEERTIADRISDPNRPTWEQYKKENADKLDLNDNGEKEMKAYRKKLDAAREKVGLEEALVASCDGALTGCGLAATGWRQQQLEEEEEEAQEALALVFVGGFQQRGRASTLQAQEPQEKVSRSATMWPPERAASDLTACPPPAQQEEPQASKKVLRL</sequence>
<organism evidence="2 3">
    <name type="scientific">Phytophthora fragariaefolia</name>
    <dbReference type="NCBI Taxonomy" id="1490495"/>
    <lineage>
        <taxon>Eukaryota</taxon>
        <taxon>Sar</taxon>
        <taxon>Stramenopiles</taxon>
        <taxon>Oomycota</taxon>
        <taxon>Peronosporomycetes</taxon>
        <taxon>Peronosporales</taxon>
        <taxon>Peronosporaceae</taxon>
        <taxon>Phytophthora</taxon>
    </lineage>
</organism>
<feature type="compositionally biased region" description="Polar residues" evidence="1">
    <location>
        <begin position="115"/>
        <end position="124"/>
    </location>
</feature>
<dbReference type="OrthoDB" id="202443at2759"/>